<accession>A0A6P1MEI5</accession>
<dbReference type="CDD" id="cd01335">
    <property type="entry name" value="Radical_SAM"/>
    <property type="match status" value="1"/>
</dbReference>
<evidence type="ECO:0000256" key="1">
    <source>
        <dbReference type="ARBA" id="ARBA00001966"/>
    </source>
</evidence>
<reference evidence="7 8" key="1">
    <citation type="submission" date="2020-01" db="EMBL/GenBank/DDBJ databases">
        <title>Genomic analysis of Aminipila sp. CBA3637.</title>
        <authorList>
            <person name="Kim Y.B."/>
            <person name="Roh S.W."/>
        </authorList>
    </citation>
    <scope>NUCLEOTIDE SEQUENCE [LARGE SCALE GENOMIC DNA]</scope>
    <source>
        <strain evidence="7 8">CBA3637</strain>
    </source>
</reference>
<proteinExistence type="predicted"/>
<dbReference type="InterPro" id="IPR023404">
    <property type="entry name" value="rSAM_horseshoe"/>
</dbReference>
<dbReference type="PANTHER" id="PTHR43409:SF4">
    <property type="entry name" value="RADICAL SAM SUPERFAMILY PROTEIN"/>
    <property type="match status" value="1"/>
</dbReference>
<dbReference type="AlphaFoldDB" id="A0A6P1MEI5"/>
<dbReference type="SUPFAM" id="SSF102114">
    <property type="entry name" value="Radical SAM enzymes"/>
    <property type="match status" value="1"/>
</dbReference>
<dbReference type="Proteomes" id="UP000463883">
    <property type="component" value="Chromosome"/>
</dbReference>
<gene>
    <name evidence="7" type="ORF">Ami3637_12195</name>
</gene>
<evidence type="ECO:0000313" key="7">
    <source>
        <dbReference type="EMBL" id="QHI73060.1"/>
    </source>
</evidence>
<dbReference type="InterPro" id="IPR007197">
    <property type="entry name" value="rSAM"/>
</dbReference>
<keyword evidence="2" id="KW-0949">S-adenosyl-L-methionine</keyword>
<sequence length="290" mass="32789">MRYEGNIFRPPSEAYSLIVQVTIGCTHNKCTFCSMFKDKEFRVRNVQEVLEDLDMARKYYRHVEKIFLADGDALCLSTHKLLTILEHIKKVFPECKRVGAYGTPQDVLIKSPEELIQLRKRGLGIIYIGAESGSQKVLESVNKGVTREQIIEAVKKIEAVGIKASVTFISGLAGPENMEEHALETASMISQMEPSYVGLLTLMVEPAAPIYKEIQEGRFKILSAEEVLGETALMLKNINVTKNCVFRSNHASNYVSLKGDLPQDKERMMNQLKRAMENTNLIKDERFRAL</sequence>
<evidence type="ECO:0000256" key="2">
    <source>
        <dbReference type="ARBA" id="ARBA00022691"/>
    </source>
</evidence>
<dbReference type="GO" id="GO:0046872">
    <property type="term" value="F:metal ion binding"/>
    <property type="evidence" value="ECO:0007669"/>
    <property type="project" value="UniProtKB-KW"/>
</dbReference>
<dbReference type="GO" id="GO:0051536">
    <property type="term" value="F:iron-sulfur cluster binding"/>
    <property type="evidence" value="ECO:0007669"/>
    <property type="project" value="UniProtKB-KW"/>
</dbReference>
<dbReference type="GO" id="GO:0003824">
    <property type="term" value="F:catalytic activity"/>
    <property type="evidence" value="ECO:0007669"/>
    <property type="project" value="InterPro"/>
</dbReference>
<evidence type="ECO:0000313" key="8">
    <source>
        <dbReference type="Proteomes" id="UP000463883"/>
    </source>
</evidence>
<protein>
    <submittedName>
        <fullName evidence="7">Radical SAM protein</fullName>
    </submittedName>
</protein>
<feature type="domain" description="Radical SAM core" evidence="6">
    <location>
        <begin position="9"/>
        <end position="239"/>
    </location>
</feature>
<evidence type="ECO:0000256" key="3">
    <source>
        <dbReference type="ARBA" id="ARBA00022723"/>
    </source>
</evidence>
<dbReference type="InterPro" id="IPR006638">
    <property type="entry name" value="Elp3/MiaA/NifB-like_rSAM"/>
</dbReference>
<dbReference type="PROSITE" id="PS51918">
    <property type="entry name" value="RADICAL_SAM"/>
    <property type="match status" value="1"/>
</dbReference>
<evidence type="ECO:0000256" key="5">
    <source>
        <dbReference type="ARBA" id="ARBA00023014"/>
    </source>
</evidence>
<keyword evidence="4" id="KW-0408">Iron</keyword>
<dbReference type="InterPro" id="IPR051198">
    <property type="entry name" value="BchE-like"/>
</dbReference>
<comment type="cofactor">
    <cofactor evidence="1">
        <name>[4Fe-4S] cluster</name>
        <dbReference type="ChEBI" id="CHEBI:49883"/>
    </cofactor>
</comment>
<dbReference type="PANTHER" id="PTHR43409">
    <property type="entry name" value="ANAEROBIC MAGNESIUM-PROTOPORPHYRIN IX MONOMETHYL ESTER CYCLASE-RELATED"/>
    <property type="match status" value="1"/>
</dbReference>
<dbReference type="Gene3D" id="3.80.30.20">
    <property type="entry name" value="tm_1862 like domain"/>
    <property type="match status" value="1"/>
</dbReference>
<keyword evidence="8" id="KW-1185">Reference proteome</keyword>
<dbReference type="SFLD" id="SFLDG01095">
    <property type="entry name" value="Uncharacterised_Radical_SAM_Su"/>
    <property type="match status" value="1"/>
</dbReference>
<keyword evidence="5" id="KW-0411">Iron-sulfur</keyword>
<dbReference type="SFLD" id="SFLDG01082">
    <property type="entry name" value="B12-binding_domain_containing"/>
    <property type="match status" value="1"/>
</dbReference>
<dbReference type="KEGG" id="amic:Ami3637_12195"/>
<keyword evidence="3" id="KW-0479">Metal-binding</keyword>
<dbReference type="PROSITE" id="PS51257">
    <property type="entry name" value="PROKAR_LIPOPROTEIN"/>
    <property type="match status" value="1"/>
</dbReference>
<dbReference type="RefSeq" id="WP_162362827.1">
    <property type="nucleotide sequence ID" value="NZ_CP047591.1"/>
</dbReference>
<name>A0A6P1MEI5_9FIRM</name>
<dbReference type="SFLD" id="SFLDS00029">
    <property type="entry name" value="Radical_SAM"/>
    <property type="match status" value="1"/>
</dbReference>
<evidence type="ECO:0000256" key="4">
    <source>
        <dbReference type="ARBA" id="ARBA00023004"/>
    </source>
</evidence>
<dbReference type="InterPro" id="IPR058240">
    <property type="entry name" value="rSAM_sf"/>
</dbReference>
<organism evidence="7 8">
    <name type="scientific">Aminipila terrae</name>
    <dbReference type="NCBI Taxonomy" id="2697030"/>
    <lineage>
        <taxon>Bacteria</taxon>
        <taxon>Bacillati</taxon>
        <taxon>Bacillota</taxon>
        <taxon>Clostridia</taxon>
        <taxon>Peptostreptococcales</taxon>
        <taxon>Anaerovoracaceae</taxon>
        <taxon>Aminipila</taxon>
    </lineage>
</organism>
<evidence type="ECO:0000259" key="6">
    <source>
        <dbReference type="PROSITE" id="PS51918"/>
    </source>
</evidence>
<dbReference type="SMART" id="SM00729">
    <property type="entry name" value="Elp3"/>
    <property type="match status" value="1"/>
</dbReference>
<dbReference type="Pfam" id="PF04055">
    <property type="entry name" value="Radical_SAM"/>
    <property type="match status" value="1"/>
</dbReference>
<dbReference type="EMBL" id="CP047591">
    <property type="protein sequence ID" value="QHI73060.1"/>
    <property type="molecule type" value="Genomic_DNA"/>
</dbReference>